<gene>
    <name evidence="1" type="ORF">QGN29_06705</name>
</gene>
<sequence>MNKIFWLLSFYCATMTLSHSGEAQSDIPEEEKRIFLRHYDAAKSAGHHDVALKLLVSFLEKTQGQDADVTLKTRRKLGQRYFEDKKYTEAIALFHSNVKKILKKNGKHHLQLFEPYFQLARAYSLAERDMKPSKKYYDLAIKVLKQNNKDKTELFAKANLYVAIDMMIYDNLTGNYATTASISSGLFTTDGGLTDAGDMRNYRNEYNYKNDWYKAEKYLERALNAIAGTSLKDPFLREKILIALTKIQLLETADYQNVQAGVSGRYSKNVAHKKYTEQDSQLRKAMNRLAENPELNRDYLQIGNKVMMQISVQRENMESLRQFCESGSVDDSAKYASARVFDVEADGSVIAPQVSTRIQKTIFRDTIPPRARAELRPRRLPKVYFLPVCIHNTLKAVLIGKPSVRIESIDE</sequence>
<dbReference type="RefSeq" id="WP_310799927.1">
    <property type="nucleotide sequence ID" value="NZ_CP123872.1"/>
</dbReference>
<organism evidence="1 2">
    <name type="scientific">Temperatibacter marinus</name>
    <dbReference type="NCBI Taxonomy" id="1456591"/>
    <lineage>
        <taxon>Bacteria</taxon>
        <taxon>Pseudomonadati</taxon>
        <taxon>Pseudomonadota</taxon>
        <taxon>Alphaproteobacteria</taxon>
        <taxon>Kordiimonadales</taxon>
        <taxon>Temperatibacteraceae</taxon>
        <taxon>Temperatibacter</taxon>
    </lineage>
</organism>
<protein>
    <recommendedName>
        <fullName evidence="3">Tetratricopeptide repeat protein</fullName>
    </recommendedName>
</protein>
<dbReference type="EMBL" id="CP123872">
    <property type="protein sequence ID" value="WND04063.1"/>
    <property type="molecule type" value="Genomic_DNA"/>
</dbReference>
<dbReference type="Proteomes" id="UP001268683">
    <property type="component" value="Chromosome"/>
</dbReference>
<evidence type="ECO:0000313" key="1">
    <source>
        <dbReference type="EMBL" id="WND04063.1"/>
    </source>
</evidence>
<reference evidence="1" key="1">
    <citation type="submission" date="2023-04" db="EMBL/GenBank/DDBJ databases">
        <title>Complete genome sequence of Temperatibacter marinus.</title>
        <authorList>
            <person name="Rong J.-C."/>
            <person name="Yi M.-L."/>
            <person name="Zhao Q."/>
        </authorList>
    </citation>
    <scope>NUCLEOTIDE SEQUENCE</scope>
    <source>
        <strain evidence="1">NBRC 110045</strain>
    </source>
</reference>
<accession>A0AA52EI46</accession>
<proteinExistence type="predicted"/>
<evidence type="ECO:0000313" key="2">
    <source>
        <dbReference type="Proteomes" id="UP001268683"/>
    </source>
</evidence>
<dbReference type="Gene3D" id="1.25.40.10">
    <property type="entry name" value="Tetratricopeptide repeat domain"/>
    <property type="match status" value="1"/>
</dbReference>
<evidence type="ECO:0008006" key="3">
    <source>
        <dbReference type="Google" id="ProtNLM"/>
    </source>
</evidence>
<keyword evidence="2" id="KW-1185">Reference proteome</keyword>
<name>A0AA52EI46_9PROT</name>
<dbReference type="KEGG" id="tmk:QGN29_06705"/>
<dbReference type="AlphaFoldDB" id="A0AA52EI46"/>
<dbReference type="InterPro" id="IPR011990">
    <property type="entry name" value="TPR-like_helical_dom_sf"/>
</dbReference>